<gene>
    <name evidence="1" type="ORF">BU23DRAFT_153146</name>
</gene>
<sequence length="166" mass="17532">MMYSLNSSIKVCRNPPVVSSPAAISQISSQQNTAASLAATSSTTPFKMQFTILAVALSLSSAVLGAPAPADQLEVKRATGHLFVCQDAQFKGRCQNLQFTTGTCFNLGNGFADSISSAGPDAGFTCTVWEDTNCSGRPVSFVKPGIPDFNHISPNLNDKISSYRCN</sequence>
<keyword evidence="2" id="KW-1185">Reference proteome</keyword>
<proteinExistence type="predicted"/>
<dbReference type="AlphaFoldDB" id="A0A6A5VQX0"/>
<reference evidence="1" key="1">
    <citation type="journal article" date="2020" name="Stud. Mycol.">
        <title>101 Dothideomycetes genomes: a test case for predicting lifestyles and emergence of pathogens.</title>
        <authorList>
            <person name="Haridas S."/>
            <person name="Albert R."/>
            <person name="Binder M."/>
            <person name="Bloem J."/>
            <person name="Labutti K."/>
            <person name="Salamov A."/>
            <person name="Andreopoulos B."/>
            <person name="Baker S."/>
            <person name="Barry K."/>
            <person name="Bills G."/>
            <person name="Bluhm B."/>
            <person name="Cannon C."/>
            <person name="Castanera R."/>
            <person name="Culley D."/>
            <person name="Daum C."/>
            <person name="Ezra D."/>
            <person name="Gonzalez J."/>
            <person name="Henrissat B."/>
            <person name="Kuo A."/>
            <person name="Liang C."/>
            <person name="Lipzen A."/>
            <person name="Lutzoni F."/>
            <person name="Magnuson J."/>
            <person name="Mondo S."/>
            <person name="Nolan M."/>
            <person name="Ohm R."/>
            <person name="Pangilinan J."/>
            <person name="Park H.-J."/>
            <person name="Ramirez L."/>
            <person name="Alfaro M."/>
            <person name="Sun H."/>
            <person name="Tritt A."/>
            <person name="Yoshinaga Y."/>
            <person name="Zwiers L.-H."/>
            <person name="Turgeon B."/>
            <person name="Goodwin S."/>
            <person name="Spatafora J."/>
            <person name="Crous P."/>
            <person name="Grigoriev I."/>
        </authorList>
    </citation>
    <scope>NUCLEOTIDE SEQUENCE</scope>
    <source>
        <strain evidence="1">CBS 107.79</strain>
    </source>
</reference>
<protein>
    <recommendedName>
        <fullName evidence="3">Beta/gamma crystallin 'Greek key' domain-containing protein</fullName>
    </recommendedName>
</protein>
<dbReference type="SUPFAM" id="SSF49695">
    <property type="entry name" value="gamma-Crystallin-like"/>
    <property type="match status" value="1"/>
</dbReference>
<evidence type="ECO:0000313" key="2">
    <source>
        <dbReference type="Proteomes" id="UP000800036"/>
    </source>
</evidence>
<evidence type="ECO:0008006" key="3">
    <source>
        <dbReference type="Google" id="ProtNLM"/>
    </source>
</evidence>
<dbReference type="InterPro" id="IPR011024">
    <property type="entry name" value="G_crystallin-like"/>
</dbReference>
<organism evidence="1 2">
    <name type="scientific">Bimuria novae-zelandiae CBS 107.79</name>
    <dbReference type="NCBI Taxonomy" id="1447943"/>
    <lineage>
        <taxon>Eukaryota</taxon>
        <taxon>Fungi</taxon>
        <taxon>Dikarya</taxon>
        <taxon>Ascomycota</taxon>
        <taxon>Pezizomycotina</taxon>
        <taxon>Dothideomycetes</taxon>
        <taxon>Pleosporomycetidae</taxon>
        <taxon>Pleosporales</taxon>
        <taxon>Massarineae</taxon>
        <taxon>Didymosphaeriaceae</taxon>
        <taxon>Bimuria</taxon>
    </lineage>
</organism>
<dbReference type="OrthoDB" id="2910287at2759"/>
<dbReference type="Gene3D" id="2.60.20.10">
    <property type="entry name" value="Crystallins"/>
    <property type="match status" value="1"/>
</dbReference>
<evidence type="ECO:0000313" key="1">
    <source>
        <dbReference type="EMBL" id="KAF1979365.1"/>
    </source>
</evidence>
<dbReference type="EMBL" id="ML976658">
    <property type="protein sequence ID" value="KAF1979365.1"/>
    <property type="molecule type" value="Genomic_DNA"/>
</dbReference>
<name>A0A6A5VQX0_9PLEO</name>
<dbReference type="Proteomes" id="UP000800036">
    <property type="component" value="Unassembled WGS sequence"/>
</dbReference>
<accession>A0A6A5VQX0</accession>